<proteinExistence type="predicted"/>
<dbReference type="InterPro" id="IPR001845">
    <property type="entry name" value="HTH_ArsR_DNA-bd_dom"/>
</dbReference>
<name>A0ABY2F773_9ACTN</name>
<dbReference type="Proteomes" id="UP000295060">
    <property type="component" value="Unassembled WGS sequence"/>
</dbReference>
<dbReference type="SUPFAM" id="SSF46785">
    <property type="entry name" value="Winged helix' DNA-binding domain"/>
    <property type="match status" value="1"/>
</dbReference>
<evidence type="ECO:0000256" key="2">
    <source>
        <dbReference type="ARBA" id="ARBA00023125"/>
    </source>
</evidence>
<dbReference type="PROSITE" id="PS50987">
    <property type="entry name" value="HTH_ARSR_2"/>
    <property type="match status" value="1"/>
</dbReference>
<dbReference type="EMBL" id="SODU01000004">
    <property type="protein sequence ID" value="TDW84225.1"/>
    <property type="molecule type" value="Genomic_DNA"/>
</dbReference>
<dbReference type="InterPro" id="IPR051011">
    <property type="entry name" value="Metal_resp_trans_reg"/>
</dbReference>
<accession>A0ABY2F773</accession>
<keyword evidence="1" id="KW-0805">Transcription regulation</keyword>
<gene>
    <name evidence="5" type="ORF">EV137_7032</name>
</gene>
<evidence type="ECO:0000259" key="4">
    <source>
        <dbReference type="PROSITE" id="PS50987"/>
    </source>
</evidence>
<dbReference type="InterPro" id="IPR011991">
    <property type="entry name" value="ArsR-like_HTH"/>
</dbReference>
<dbReference type="InterPro" id="IPR036390">
    <property type="entry name" value="WH_DNA-bd_sf"/>
</dbReference>
<evidence type="ECO:0000256" key="1">
    <source>
        <dbReference type="ARBA" id="ARBA00023015"/>
    </source>
</evidence>
<dbReference type="InterPro" id="IPR036388">
    <property type="entry name" value="WH-like_DNA-bd_sf"/>
</dbReference>
<evidence type="ECO:0000256" key="3">
    <source>
        <dbReference type="ARBA" id="ARBA00023163"/>
    </source>
</evidence>
<evidence type="ECO:0000313" key="6">
    <source>
        <dbReference type="Proteomes" id="UP000295060"/>
    </source>
</evidence>
<keyword evidence="2" id="KW-0238">DNA-binding</keyword>
<sequence>MFGATIDVAYCFMIEYELVGNDLGEVRFAISPLNELVLSLRTMRDPGRFPLQLPWLRATEARAGLPLDLLRALTNELLWTPDFLTPRPYTPLGRIDDELAALTDTPNSVVRADLAEIHPTSLPPALRGRPDRVLTRLLAALREYWEACFEPYWQRMRTVLEADVVYRGRVTARSGLAVMFADLDQHARLENSVVCVRLRSDLSYRTSTAGRGLTLAPSLFSRRATAPISPDEPPHIMYPARGLGTLWETETTTPALALVGLIGRVRARLMGLLETPTSSTELAVRLDVTPTAVNQHLRALRAAGLLISARHGRSVLYRRSDLGDRLIRGA</sequence>
<reference evidence="5 6" key="1">
    <citation type="submission" date="2019-03" db="EMBL/GenBank/DDBJ databases">
        <title>Genomic Encyclopedia of Type Strains, Phase III (KMG-III): the genomes of soil and plant-associated and newly described type strains.</title>
        <authorList>
            <person name="Whitman W."/>
        </authorList>
    </citation>
    <scope>NUCLEOTIDE SEQUENCE [LARGE SCALE GENOMIC DNA]</scope>
    <source>
        <strain evidence="5 6">VKMAc-2574</strain>
    </source>
</reference>
<dbReference type="PANTHER" id="PTHR43132">
    <property type="entry name" value="ARSENICAL RESISTANCE OPERON REPRESSOR ARSR-RELATED"/>
    <property type="match status" value="1"/>
</dbReference>
<dbReference type="PANTHER" id="PTHR43132:SF6">
    <property type="entry name" value="HTH-TYPE TRANSCRIPTIONAL REPRESSOR CZRA"/>
    <property type="match status" value="1"/>
</dbReference>
<dbReference type="Gene3D" id="1.10.10.10">
    <property type="entry name" value="Winged helix-like DNA-binding domain superfamily/Winged helix DNA-binding domain"/>
    <property type="match status" value="1"/>
</dbReference>
<dbReference type="CDD" id="cd00090">
    <property type="entry name" value="HTH_ARSR"/>
    <property type="match status" value="1"/>
</dbReference>
<protein>
    <submittedName>
        <fullName evidence="5">Helix-turn-helix protein</fullName>
    </submittedName>
</protein>
<keyword evidence="6" id="KW-1185">Reference proteome</keyword>
<keyword evidence="3" id="KW-0804">Transcription</keyword>
<feature type="domain" description="HTH arsR-type" evidence="4">
    <location>
        <begin position="246"/>
        <end position="330"/>
    </location>
</feature>
<comment type="caution">
    <text evidence="5">The sequence shown here is derived from an EMBL/GenBank/DDBJ whole genome shotgun (WGS) entry which is preliminary data.</text>
</comment>
<organism evidence="5 6">
    <name type="scientific">Kribbella pratensis</name>
    <dbReference type="NCBI Taxonomy" id="2512112"/>
    <lineage>
        <taxon>Bacteria</taxon>
        <taxon>Bacillati</taxon>
        <taxon>Actinomycetota</taxon>
        <taxon>Actinomycetes</taxon>
        <taxon>Propionibacteriales</taxon>
        <taxon>Kribbellaceae</taxon>
        <taxon>Kribbella</taxon>
    </lineage>
</organism>
<dbReference type="Pfam" id="PF12840">
    <property type="entry name" value="HTH_20"/>
    <property type="match status" value="1"/>
</dbReference>
<evidence type="ECO:0000313" key="5">
    <source>
        <dbReference type="EMBL" id="TDW84225.1"/>
    </source>
</evidence>